<accession>A0ABU8XZE1</accession>
<keyword evidence="3" id="KW-0804">Transcription</keyword>
<dbReference type="RefSeq" id="WP_418161667.1">
    <property type="nucleotide sequence ID" value="NZ_JBBLZC010000035.1"/>
</dbReference>
<evidence type="ECO:0000256" key="2">
    <source>
        <dbReference type="ARBA" id="ARBA00023125"/>
    </source>
</evidence>
<dbReference type="PROSITE" id="PS50949">
    <property type="entry name" value="HTH_GNTR"/>
    <property type="match status" value="1"/>
</dbReference>
<evidence type="ECO:0000256" key="3">
    <source>
        <dbReference type="ARBA" id="ARBA00023163"/>
    </source>
</evidence>
<sequence>MNPLTPRPSLVGQAYEAILDEICEGAIPANTHLVQEALAARLGVSRQPVQQALLLLKNDGVLLDAGRRGLMVAPLDPRTVRHHYQVRAALEALAARLAAGRCAASPAEAARIGRAGEEILAAGEAAVVAGSVREMVARDVEFHRFLYDASGNPVLGPTAQVHWRYLRRVMGEVLRIARQPPATWRQHREILEAVRRGDEEAAANLASRHVEEAASRLTSSLEH</sequence>
<dbReference type="Proteomes" id="UP001375743">
    <property type="component" value="Unassembled WGS sequence"/>
</dbReference>
<dbReference type="InterPro" id="IPR008920">
    <property type="entry name" value="TF_FadR/GntR_C"/>
</dbReference>
<dbReference type="Gene3D" id="1.20.120.530">
    <property type="entry name" value="GntR ligand-binding domain-like"/>
    <property type="match status" value="1"/>
</dbReference>
<dbReference type="SMART" id="SM00345">
    <property type="entry name" value="HTH_GNTR"/>
    <property type="match status" value="1"/>
</dbReference>
<dbReference type="Pfam" id="PF00392">
    <property type="entry name" value="GntR"/>
    <property type="match status" value="1"/>
</dbReference>
<keyword evidence="2" id="KW-0238">DNA-binding</keyword>
<gene>
    <name evidence="5" type="ORF">U1T56_21905</name>
</gene>
<reference evidence="5 6" key="1">
    <citation type="submission" date="2024-01" db="EMBL/GenBank/DDBJ databases">
        <title>Multi-omics insights into the function and evolution of sodium benzoate biodegradation pathways in Benzoatithermus flavus gen. nov., sp. nov. from hot spring.</title>
        <authorList>
            <person name="Hu C.-J."/>
            <person name="Li W.-J."/>
        </authorList>
    </citation>
    <scope>NUCLEOTIDE SEQUENCE [LARGE SCALE GENOMIC DNA]</scope>
    <source>
        <strain evidence="5 6">SYSU G07066</strain>
    </source>
</reference>
<dbReference type="SUPFAM" id="SSF46785">
    <property type="entry name" value="Winged helix' DNA-binding domain"/>
    <property type="match status" value="1"/>
</dbReference>
<name>A0ABU8XZE1_9PROT</name>
<dbReference type="SMART" id="SM00895">
    <property type="entry name" value="FCD"/>
    <property type="match status" value="1"/>
</dbReference>
<dbReference type="InterPro" id="IPR011711">
    <property type="entry name" value="GntR_C"/>
</dbReference>
<dbReference type="InterPro" id="IPR036390">
    <property type="entry name" value="WH_DNA-bd_sf"/>
</dbReference>
<dbReference type="InterPro" id="IPR000524">
    <property type="entry name" value="Tscrpt_reg_HTH_GntR"/>
</dbReference>
<dbReference type="SUPFAM" id="SSF48008">
    <property type="entry name" value="GntR ligand-binding domain-like"/>
    <property type="match status" value="1"/>
</dbReference>
<dbReference type="PANTHER" id="PTHR43537">
    <property type="entry name" value="TRANSCRIPTIONAL REGULATOR, GNTR FAMILY"/>
    <property type="match status" value="1"/>
</dbReference>
<keyword evidence="1" id="KW-0805">Transcription regulation</keyword>
<evidence type="ECO:0000259" key="4">
    <source>
        <dbReference type="PROSITE" id="PS50949"/>
    </source>
</evidence>
<dbReference type="Pfam" id="PF07729">
    <property type="entry name" value="FCD"/>
    <property type="match status" value="1"/>
</dbReference>
<feature type="domain" description="HTH gntR-type" evidence="4">
    <location>
        <begin position="8"/>
        <end position="75"/>
    </location>
</feature>
<dbReference type="EMBL" id="JBBLZC010000035">
    <property type="protein sequence ID" value="MEK0085818.1"/>
    <property type="molecule type" value="Genomic_DNA"/>
</dbReference>
<evidence type="ECO:0000313" key="6">
    <source>
        <dbReference type="Proteomes" id="UP001375743"/>
    </source>
</evidence>
<proteinExistence type="predicted"/>
<keyword evidence="6" id="KW-1185">Reference proteome</keyword>
<comment type="caution">
    <text evidence="5">The sequence shown here is derived from an EMBL/GenBank/DDBJ whole genome shotgun (WGS) entry which is preliminary data.</text>
</comment>
<dbReference type="Gene3D" id="1.10.10.10">
    <property type="entry name" value="Winged helix-like DNA-binding domain superfamily/Winged helix DNA-binding domain"/>
    <property type="match status" value="1"/>
</dbReference>
<evidence type="ECO:0000313" key="5">
    <source>
        <dbReference type="EMBL" id="MEK0085818.1"/>
    </source>
</evidence>
<dbReference type="PANTHER" id="PTHR43537:SF45">
    <property type="entry name" value="GNTR FAMILY REGULATORY PROTEIN"/>
    <property type="match status" value="1"/>
</dbReference>
<dbReference type="InterPro" id="IPR036388">
    <property type="entry name" value="WH-like_DNA-bd_sf"/>
</dbReference>
<protein>
    <submittedName>
        <fullName evidence="5">GntR family transcriptional regulator</fullName>
    </submittedName>
</protein>
<organism evidence="5 6">
    <name type="scientific">Benzoatithermus flavus</name>
    <dbReference type="NCBI Taxonomy" id="3108223"/>
    <lineage>
        <taxon>Bacteria</taxon>
        <taxon>Pseudomonadati</taxon>
        <taxon>Pseudomonadota</taxon>
        <taxon>Alphaproteobacteria</taxon>
        <taxon>Geminicoccales</taxon>
        <taxon>Geminicoccaceae</taxon>
        <taxon>Benzoatithermus</taxon>
    </lineage>
</organism>
<evidence type="ECO:0000256" key="1">
    <source>
        <dbReference type="ARBA" id="ARBA00023015"/>
    </source>
</evidence>